<feature type="active site" description="Nucleophile" evidence="4">
    <location>
        <position position="110"/>
    </location>
</feature>
<accession>A0AAV1EEC0</accession>
<name>A0AAV1EEC0_OLDCO</name>
<evidence type="ECO:0000256" key="1">
    <source>
        <dbReference type="ARBA" id="ARBA00022801"/>
    </source>
</evidence>
<feature type="domain" description="GH16" evidence="6">
    <location>
        <begin position="13"/>
        <end position="213"/>
    </location>
</feature>
<reference evidence="7" key="1">
    <citation type="submission" date="2023-03" db="EMBL/GenBank/DDBJ databases">
        <authorList>
            <person name="Julca I."/>
        </authorList>
    </citation>
    <scope>NUCLEOTIDE SEQUENCE</scope>
</reference>
<dbReference type="PRINTS" id="PR00737">
    <property type="entry name" value="GLHYDRLASE16"/>
</dbReference>
<dbReference type="PANTHER" id="PTHR31062">
    <property type="entry name" value="XYLOGLUCAN ENDOTRANSGLUCOSYLASE/HYDROLASE PROTEIN 8-RELATED"/>
    <property type="match status" value="1"/>
</dbReference>
<sequence length="284" mass="32400">MGYLAFLVLFLFVLFLDTPKYGCNAEDKFDENYKQIWGGDHLIVTDQGLGVQLQLDQTSGAGFSSKTNFGSGIFEILLKTPNQDTEGVVTSYHLTSIPYGKSVESVNHFEVDIEIFGRNLSTNIFTNDPGNKEQQFNLWFNPSDDFHKYQILWNEHQIVWFVDGEPIRVWKNATQQGVKFPSQVGVRIEASIRNASLAGEGVDWSKAPFTANYKDFTINACAYDDQDQQNCYSGDTSYFYWNAIPYWQLNASQQAQLANHRKYHLYFDYCTDSSKAGPECNINK</sequence>
<organism evidence="7 8">
    <name type="scientific">Oldenlandia corymbosa var. corymbosa</name>
    <dbReference type="NCBI Taxonomy" id="529605"/>
    <lineage>
        <taxon>Eukaryota</taxon>
        <taxon>Viridiplantae</taxon>
        <taxon>Streptophyta</taxon>
        <taxon>Embryophyta</taxon>
        <taxon>Tracheophyta</taxon>
        <taxon>Spermatophyta</taxon>
        <taxon>Magnoliopsida</taxon>
        <taxon>eudicotyledons</taxon>
        <taxon>Gunneridae</taxon>
        <taxon>Pentapetalae</taxon>
        <taxon>asterids</taxon>
        <taxon>lamiids</taxon>
        <taxon>Gentianales</taxon>
        <taxon>Rubiaceae</taxon>
        <taxon>Rubioideae</taxon>
        <taxon>Spermacoceae</taxon>
        <taxon>Hedyotis-Oldenlandia complex</taxon>
        <taxon>Oldenlandia</taxon>
    </lineage>
</organism>
<proteinExistence type="predicted"/>
<dbReference type="EMBL" id="OX459126">
    <property type="protein sequence ID" value="CAI9118014.1"/>
    <property type="molecule type" value="Genomic_DNA"/>
</dbReference>
<protein>
    <submittedName>
        <fullName evidence="7">OLC1v1019513C1</fullName>
    </submittedName>
</protein>
<dbReference type="InterPro" id="IPR044791">
    <property type="entry name" value="Beta-glucanase/XTH"/>
</dbReference>
<evidence type="ECO:0000256" key="2">
    <source>
        <dbReference type="ARBA" id="ARBA00023295"/>
    </source>
</evidence>
<feature type="active site" description="Proton donor" evidence="3">
    <location>
        <position position="110"/>
    </location>
</feature>
<feature type="chain" id="PRO_5043550181" evidence="5">
    <location>
        <begin position="26"/>
        <end position="284"/>
    </location>
</feature>
<dbReference type="SUPFAM" id="SSF49899">
    <property type="entry name" value="Concanavalin A-like lectins/glucanases"/>
    <property type="match status" value="1"/>
</dbReference>
<gene>
    <name evidence="7" type="ORF">OLC1_LOCUS23988</name>
</gene>
<dbReference type="GO" id="GO:0004553">
    <property type="term" value="F:hydrolase activity, hydrolyzing O-glycosyl compounds"/>
    <property type="evidence" value="ECO:0007669"/>
    <property type="project" value="InterPro"/>
</dbReference>
<dbReference type="Proteomes" id="UP001161247">
    <property type="component" value="Chromosome 9"/>
</dbReference>
<dbReference type="PROSITE" id="PS51762">
    <property type="entry name" value="GH16_2"/>
    <property type="match status" value="1"/>
</dbReference>
<evidence type="ECO:0000256" key="3">
    <source>
        <dbReference type="PIRSR" id="PIRSR005604-1"/>
    </source>
</evidence>
<dbReference type="InterPro" id="IPR013320">
    <property type="entry name" value="ConA-like_dom_sf"/>
</dbReference>
<evidence type="ECO:0000313" key="7">
    <source>
        <dbReference type="EMBL" id="CAI9118014.1"/>
    </source>
</evidence>
<dbReference type="AlphaFoldDB" id="A0AAV1EEC0"/>
<evidence type="ECO:0000259" key="6">
    <source>
        <dbReference type="PROSITE" id="PS51762"/>
    </source>
</evidence>
<evidence type="ECO:0000313" key="8">
    <source>
        <dbReference type="Proteomes" id="UP001161247"/>
    </source>
</evidence>
<dbReference type="GO" id="GO:0010411">
    <property type="term" value="P:xyloglucan metabolic process"/>
    <property type="evidence" value="ECO:0007669"/>
    <property type="project" value="InterPro"/>
</dbReference>
<keyword evidence="2" id="KW-0326">Glycosidase</keyword>
<dbReference type="InterPro" id="IPR016455">
    <property type="entry name" value="XTH"/>
</dbReference>
<feature type="active site" description="Proton donor" evidence="3">
    <location>
        <position position="114"/>
    </location>
</feature>
<dbReference type="Pfam" id="PF00722">
    <property type="entry name" value="Glyco_hydro_16"/>
    <property type="match status" value="1"/>
</dbReference>
<keyword evidence="5" id="KW-0732">Signal</keyword>
<keyword evidence="1" id="KW-0378">Hydrolase</keyword>
<feature type="signal peptide" evidence="5">
    <location>
        <begin position="1"/>
        <end position="25"/>
    </location>
</feature>
<dbReference type="PIRSF" id="PIRSF005604">
    <property type="entry name" value="XET"/>
    <property type="match status" value="1"/>
</dbReference>
<evidence type="ECO:0000256" key="5">
    <source>
        <dbReference type="SAM" id="SignalP"/>
    </source>
</evidence>
<evidence type="ECO:0000256" key="4">
    <source>
        <dbReference type="PIRSR" id="PIRSR608264-1"/>
    </source>
</evidence>
<dbReference type="Gene3D" id="2.60.120.200">
    <property type="match status" value="1"/>
</dbReference>
<dbReference type="GO" id="GO:0016762">
    <property type="term" value="F:xyloglucan:xyloglucosyl transferase activity"/>
    <property type="evidence" value="ECO:0007669"/>
    <property type="project" value="InterPro"/>
</dbReference>
<dbReference type="GO" id="GO:0042546">
    <property type="term" value="P:cell wall biogenesis"/>
    <property type="evidence" value="ECO:0007669"/>
    <property type="project" value="InterPro"/>
</dbReference>
<keyword evidence="8" id="KW-1185">Reference proteome</keyword>
<dbReference type="InterPro" id="IPR000757">
    <property type="entry name" value="Beta-glucanase-like"/>
</dbReference>
<dbReference type="InterPro" id="IPR008264">
    <property type="entry name" value="Beta_glucanase"/>
</dbReference>